<evidence type="ECO:0000256" key="1">
    <source>
        <dbReference type="SAM" id="SignalP"/>
    </source>
</evidence>
<dbReference type="InParanoid" id="G0MJC0"/>
<dbReference type="HOGENOM" id="CLU_2308506_0_0_1"/>
<proteinExistence type="predicted"/>
<dbReference type="EMBL" id="GL379797">
    <property type="protein sequence ID" value="EGT32472.1"/>
    <property type="molecule type" value="Genomic_DNA"/>
</dbReference>
<organism evidence="3">
    <name type="scientific">Caenorhabditis brenneri</name>
    <name type="common">Nematode worm</name>
    <dbReference type="NCBI Taxonomy" id="135651"/>
    <lineage>
        <taxon>Eukaryota</taxon>
        <taxon>Metazoa</taxon>
        <taxon>Ecdysozoa</taxon>
        <taxon>Nematoda</taxon>
        <taxon>Chromadorea</taxon>
        <taxon>Rhabditida</taxon>
        <taxon>Rhabditina</taxon>
        <taxon>Rhabditomorpha</taxon>
        <taxon>Rhabditoidea</taxon>
        <taxon>Rhabditidae</taxon>
        <taxon>Peloderinae</taxon>
        <taxon>Caenorhabditis</taxon>
    </lineage>
</organism>
<evidence type="ECO:0000313" key="2">
    <source>
        <dbReference type="EMBL" id="EGT32472.1"/>
    </source>
</evidence>
<feature type="signal peptide" evidence="1">
    <location>
        <begin position="1"/>
        <end position="22"/>
    </location>
</feature>
<keyword evidence="3" id="KW-1185">Reference proteome</keyword>
<name>G0MJC0_CAEBE</name>
<sequence>MNFTPLLLLLSITVLMAQGADSIELSSSSEEVEVKDHSDAISNTTGATTTKAMKCYDSIVTYMKIRCGGECTVKGWQDTAVKACAHQLTIDEIIEGCCEI</sequence>
<protein>
    <submittedName>
        <fullName evidence="2">Uncharacterized protein</fullName>
    </submittedName>
</protein>
<evidence type="ECO:0000313" key="3">
    <source>
        <dbReference type="Proteomes" id="UP000008068"/>
    </source>
</evidence>
<dbReference type="Proteomes" id="UP000008068">
    <property type="component" value="Unassembled WGS sequence"/>
</dbReference>
<keyword evidence="1" id="KW-0732">Signal</keyword>
<dbReference type="AlphaFoldDB" id="G0MJC0"/>
<feature type="chain" id="PRO_5003403332" evidence="1">
    <location>
        <begin position="23"/>
        <end position="100"/>
    </location>
</feature>
<reference evidence="3" key="1">
    <citation type="submission" date="2011-07" db="EMBL/GenBank/DDBJ databases">
        <authorList>
            <consortium name="Caenorhabditis brenneri Sequencing and Analysis Consortium"/>
            <person name="Wilson R.K."/>
        </authorList>
    </citation>
    <scope>NUCLEOTIDE SEQUENCE [LARGE SCALE GENOMIC DNA]</scope>
    <source>
        <strain evidence="3">PB2801</strain>
    </source>
</reference>
<gene>
    <name evidence="2" type="ORF">CAEBREN_04046</name>
</gene>
<accession>G0MJC0</accession>